<dbReference type="AlphaFoldDB" id="A0AA87Z941"/>
<organism evidence="2 3">
    <name type="scientific">Ficus carica</name>
    <name type="common">Common fig</name>
    <dbReference type="NCBI Taxonomy" id="3494"/>
    <lineage>
        <taxon>Eukaryota</taxon>
        <taxon>Viridiplantae</taxon>
        <taxon>Streptophyta</taxon>
        <taxon>Embryophyta</taxon>
        <taxon>Tracheophyta</taxon>
        <taxon>Spermatophyta</taxon>
        <taxon>Magnoliopsida</taxon>
        <taxon>eudicotyledons</taxon>
        <taxon>Gunneridae</taxon>
        <taxon>Pentapetalae</taxon>
        <taxon>rosids</taxon>
        <taxon>fabids</taxon>
        <taxon>Rosales</taxon>
        <taxon>Moraceae</taxon>
        <taxon>Ficeae</taxon>
        <taxon>Ficus</taxon>
    </lineage>
</organism>
<feature type="region of interest" description="Disordered" evidence="1">
    <location>
        <begin position="1"/>
        <end position="60"/>
    </location>
</feature>
<gene>
    <name evidence="2" type="ORF">TIFTF001_001908</name>
</gene>
<evidence type="ECO:0000313" key="2">
    <source>
        <dbReference type="EMBL" id="GMN28025.1"/>
    </source>
</evidence>
<comment type="caution">
    <text evidence="2">The sequence shown here is derived from an EMBL/GenBank/DDBJ whole genome shotgun (WGS) entry which is preliminary data.</text>
</comment>
<dbReference type="Proteomes" id="UP001187192">
    <property type="component" value="Unassembled WGS sequence"/>
</dbReference>
<reference evidence="2" key="1">
    <citation type="submission" date="2023-07" db="EMBL/GenBank/DDBJ databases">
        <title>draft genome sequence of fig (Ficus carica).</title>
        <authorList>
            <person name="Takahashi T."/>
            <person name="Nishimura K."/>
        </authorList>
    </citation>
    <scope>NUCLEOTIDE SEQUENCE</scope>
</reference>
<protein>
    <submittedName>
        <fullName evidence="2">Uncharacterized protein</fullName>
    </submittedName>
</protein>
<keyword evidence="3" id="KW-1185">Reference proteome</keyword>
<proteinExistence type="predicted"/>
<accession>A0AA87Z941</accession>
<name>A0AA87Z941_FICCA</name>
<sequence>MRVTTAPLSHVTGPCLAGPYGSQSLVRISPPHHNRNQVSPSRHIRVNPHEIASGNRPLTV</sequence>
<evidence type="ECO:0000313" key="3">
    <source>
        <dbReference type="Proteomes" id="UP001187192"/>
    </source>
</evidence>
<dbReference type="EMBL" id="BTGU01000002">
    <property type="protein sequence ID" value="GMN28025.1"/>
    <property type="molecule type" value="Genomic_DNA"/>
</dbReference>
<evidence type="ECO:0000256" key="1">
    <source>
        <dbReference type="SAM" id="MobiDB-lite"/>
    </source>
</evidence>